<evidence type="ECO:0000313" key="7">
    <source>
        <dbReference type="EMBL" id="KRK48752.1"/>
    </source>
</evidence>
<dbReference type="InterPro" id="IPR001638">
    <property type="entry name" value="Solute-binding_3/MltF_N"/>
</dbReference>
<protein>
    <submittedName>
        <fullName evidence="7">L-cystine ABC superfamily ATP binding cassette transporter, binding protein YckK</fullName>
    </submittedName>
</protein>
<dbReference type="Gene3D" id="3.40.190.10">
    <property type="entry name" value="Periplasmic binding protein-like II"/>
    <property type="match status" value="2"/>
</dbReference>
<accession>A0A0R1HQ40</accession>
<dbReference type="PANTHER" id="PTHR35936">
    <property type="entry name" value="MEMBRANE-BOUND LYTIC MUREIN TRANSGLYCOSYLASE F"/>
    <property type="match status" value="1"/>
</dbReference>
<proteinExistence type="inferred from homology"/>
<keyword evidence="3 5" id="KW-0732">Signal</keyword>
<dbReference type="GO" id="GO:0030313">
    <property type="term" value="C:cell envelope"/>
    <property type="evidence" value="ECO:0007669"/>
    <property type="project" value="UniProtKB-SubCell"/>
</dbReference>
<dbReference type="InterPro" id="IPR018313">
    <property type="entry name" value="SBP_3_CS"/>
</dbReference>
<evidence type="ECO:0000256" key="3">
    <source>
        <dbReference type="ARBA" id="ARBA00022729"/>
    </source>
</evidence>
<name>A0A0R1HQ40_9LACO</name>
<keyword evidence="8" id="KW-1185">Reference proteome</keyword>
<dbReference type="OrthoDB" id="8613538at2"/>
<dbReference type="PATRIC" id="fig|1302272.5.peg.1077"/>
<dbReference type="Pfam" id="PF00497">
    <property type="entry name" value="SBP_bac_3"/>
    <property type="match status" value="1"/>
</dbReference>
<sequence>MVFSRIVKRVALLAGVVLVGVTLAACGSQSSQSGNYKDNLAQSGKLTIGLEGTYPPYSYRQNGKLTGFEVELGKAIAQQLDLKANFVPTKWDGLVAGLGSGKYDIILNNMSQTPDRKKAYLFSTPYIYSKYAMITRSDNKDIKTAKDIKGRNFVASTGSDNGVVIKKFGGNLRPIEQFQTELDQIREGRADGAMNAESAITTYAKDHSLKGLKYHVLTENEQPAAKISALFNKQDGKLRDKVNDALKQLKENGTLKKLSVKYFGTDITTK</sequence>
<dbReference type="PROSITE" id="PS51257">
    <property type="entry name" value="PROKAR_LIPOPROTEIN"/>
    <property type="match status" value="1"/>
</dbReference>
<comment type="similarity">
    <text evidence="2 4">Belongs to the bacterial solute-binding protein 3 family.</text>
</comment>
<feature type="signal peptide" evidence="5">
    <location>
        <begin position="1"/>
        <end position="24"/>
    </location>
</feature>
<dbReference type="SUPFAM" id="SSF53850">
    <property type="entry name" value="Periplasmic binding protein-like II"/>
    <property type="match status" value="1"/>
</dbReference>
<evidence type="ECO:0000256" key="1">
    <source>
        <dbReference type="ARBA" id="ARBA00004196"/>
    </source>
</evidence>
<evidence type="ECO:0000256" key="4">
    <source>
        <dbReference type="RuleBase" id="RU003744"/>
    </source>
</evidence>
<feature type="chain" id="PRO_5039340179" evidence="5">
    <location>
        <begin position="25"/>
        <end position="270"/>
    </location>
</feature>
<dbReference type="PANTHER" id="PTHR35936:SF19">
    <property type="entry name" value="AMINO-ACID-BINDING PROTEIN YXEM-RELATED"/>
    <property type="match status" value="1"/>
</dbReference>
<evidence type="ECO:0000256" key="2">
    <source>
        <dbReference type="ARBA" id="ARBA00010333"/>
    </source>
</evidence>
<evidence type="ECO:0000259" key="6">
    <source>
        <dbReference type="SMART" id="SM00062"/>
    </source>
</evidence>
<comment type="caution">
    <text evidence="7">The sequence shown here is derived from an EMBL/GenBank/DDBJ whole genome shotgun (WGS) entry which is preliminary data.</text>
</comment>
<evidence type="ECO:0000256" key="5">
    <source>
        <dbReference type="SAM" id="SignalP"/>
    </source>
</evidence>
<dbReference type="EMBL" id="AZCX01000002">
    <property type="protein sequence ID" value="KRK48752.1"/>
    <property type="molecule type" value="Genomic_DNA"/>
</dbReference>
<evidence type="ECO:0000313" key="8">
    <source>
        <dbReference type="Proteomes" id="UP000050911"/>
    </source>
</evidence>
<reference evidence="7 8" key="1">
    <citation type="journal article" date="2015" name="Genome Announc.">
        <title>Expanding the biotechnology potential of lactobacilli through comparative genomics of 213 strains and associated genera.</title>
        <authorList>
            <person name="Sun Z."/>
            <person name="Harris H.M."/>
            <person name="McCann A."/>
            <person name="Guo C."/>
            <person name="Argimon S."/>
            <person name="Zhang W."/>
            <person name="Yang X."/>
            <person name="Jeffery I.B."/>
            <person name="Cooney J.C."/>
            <person name="Kagawa T.F."/>
            <person name="Liu W."/>
            <person name="Song Y."/>
            <person name="Salvetti E."/>
            <person name="Wrobel A."/>
            <person name="Rasinkangas P."/>
            <person name="Parkhill J."/>
            <person name="Rea M.C."/>
            <person name="O'Sullivan O."/>
            <person name="Ritari J."/>
            <person name="Douillard F.P."/>
            <person name="Paul Ross R."/>
            <person name="Yang R."/>
            <person name="Briner A.E."/>
            <person name="Felis G.E."/>
            <person name="de Vos W.M."/>
            <person name="Barrangou R."/>
            <person name="Klaenhammer T.R."/>
            <person name="Caufield P.W."/>
            <person name="Cui Y."/>
            <person name="Zhang H."/>
            <person name="O'Toole P.W."/>
        </authorList>
    </citation>
    <scope>NUCLEOTIDE SEQUENCE [LARGE SCALE GENOMIC DNA]</scope>
    <source>
        <strain evidence="7 8">JCM 15530</strain>
    </source>
</reference>
<dbReference type="Proteomes" id="UP000050911">
    <property type="component" value="Unassembled WGS sequence"/>
</dbReference>
<dbReference type="PROSITE" id="PS01039">
    <property type="entry name" value="SBP_BACTERIAL_3"/>
    <property type="match status" value="1"/>
</dbReference>
<gene>
    <name evidence="7" type="ORF">FC96_GL001071</name>
</gene>
<dbReference type="SMART" id="SM00062">
    <property type="entry name" value="PBPb"/>
    <property type="match status" value="1"/>
</dbReference>
<organism evidence="7 8">
    <name type="scientific">Secundilactobacillus kimchicus JCM 15530</name>
    <dbReference type="NCBI Taxonomy" id="1302272"/>
    <lineage>
        <taxon>Bacteria</taxon>
        <taxon>Bacillati</taxon>
        <taxon>Bacillota</taxon>
        <taxon>Bacilli</taxon>
        <taxon>Lactobacillales</taxon>
        <taxon>Lactobacillaceae</taxon>
        <taxon>Secundilactobacillus</taxon>
    </lineage>
</organism>
<comment type="subcellular location">
    <subcellularLocation>
        <location evidence="1">Cell envelope</location>
    </subcellularLocation>
</comment>
<dbReference type="STRING" id="1302272.FC96_GL001071"/>
<dbReference type="RefSeq" id="WP_056941976.1">
    <property type="nucleotide sequence ID" value="NZ_AZCX01000002.1"/>
</dbReference>
<feature type="domain" description="Solute-binding protein family 3/N-terminal" evidence="6">
    <location>
        <begin position="45"/>
        <end position="266"/>
    </location>
</feature>
<dbReference type="AlphaFoldDB" id="A0A0R1HQ40"/>